<dbReference type="Proteomes" id="UP000321805">
    <property type="component" value="Chromosome"/>
</dbReference>
<proteinExistence type="predicted"/>
<evidence type="ECO:0000313" key="3">
    <source>
        <dbReference type="Proteomes" id="UP000321805"/>
    </source>
</evidence>
<dbReference type="KEGG" id="bsol:FSW04_07700"/>
<evidence type="ECO:0000256" key="1">
    <source>
        <dbReference type="SAM" id="Phobius"/>
    </source>
</evidence>
<protein>
    <submittedName>
        <fullName evidence="2">Uncharacterized protein</fullName>
    </submittedName>
</protein>
<accession>A0A5B8U358</accession>
<feature type="transmembrane region" description="Helical" evidence="1">
    <location>
        <begin position="100"/>
        <end position="117"/>
    </location>
</feature>
<keyword evidence="1" id="KW-1133">Transmembrane helix</keyword>
<dbReference type="EMBL" id="CP042430">
    <property type="protein sequence ID" value="QEC47474.1"/>
    <property type="molecule type" value="Genomic_DNA"/>
</dbReference>
<sequence>MAKKKKAAAAAGAVTAARHNPYVQRVVEDDDLRDNVRVAFEAARDAFDRLNNGKTPAKVLTDDKKFHKNVQTAAEALKDAGSALKDGPKKKKRGGFGRKLLFLLVAGGAALAISSDLRSKLLDALFGAEEEFDYTSTTTPSSTPASGTAA</sequence>
<keyword evidence="1" id="KW-0472">Membrane</keyword>
<dbReference type="OrthoDB" id="5244196at2"/>
<evidence type="ECO:0000313" key="2">
    <source>
        <dbReference type="EMBL" id="QEC47474.1"/>
    </source>
</evidence>
<name>A0A5B8U358_9ACTN</name>
<reference evidence="2 3" key="1">
    <citation type="journal article" date="2018" name="J. Microbiol.">
        <title>Baekduia soli gen. nov., sp. nov., a novel bacterium isolated from the soil of Baekdu Mountain and proposal of a novel family name, Baekduiaceae fam. nov.</title>
        <authorList>
            <person name="An D.S."/>
            <person name="Siddiqi M.Z."/>
            <person name="Kim K.H."/>
            <person name="Yu H.S."/>
            <person name="Im W.T."/>
        </authorList>
    </citation>
    <scope>NUCLEOTIDE SEQUENCE [LARGE SCALE GENOMIC DNA]</scope>
    <source>
        <strain evidence="2 3">BR7-21</strain>
    </source>
</reference>
<organism evidence="2 3">
    <name type="scientific">Baekduia soli</name>
    <dbReference type="NCBI Taxonomy" id="496014"/>
    <lineage>
        <taxon>Bacteria</taxon>
        <taxon>Bacillati</taxon>
        <taxon>Actinomycetota</taxon>
        <taxon>Thermoleophilia</taxon>
        <taxon>Solirubrobacterales</taxon>
        <taxon>Baekduiaceae</taxon>
        <taxon>Baekduia</taxon>
    </lineage>
</organism>
<dbReference type="AlphaFoldDB" id="A0A5B8U358"/>
<gene>
    <name evidence="2" type="ORF">FSW04_07700</name>
</gene>
<keyword evidence="3" id="KW-1185">Reference proteome</keyword>
<dbReference type="RefSeq" id="WP_146917969.1">
    <property type="nucleotide sequence ID" value="NZ_CP042430.1"/>
</dbReference>
<keyword evidence="1" id="KW-0812">Transmembrane</keyword>